<feature type="compositionally biased region" description="Acidic residues" evidence="1">
    <location>
        <begin position="388"/>
        <end position="409"/>
    </location>
</feature>
<feature type="compositionally biased region" description="Basic and acidic residues" evidence="1">
    <location>
        <begin position="452"/>
        <end position="463"/>
    </location>
</feature>
<sequence>MAAVPPPYEYTPRDSNQVAQSSSFPTPGQSNQFEFSESTAVTLEWRVSGLKAMYDGTKGETKSKCIRSAVFGDVDNLWEVLFYPNSGAAGGDNASLYLSCTPTPQEVEAGTPDKWQRKGIWWFRFEIRSVVPDERTGKIAVLATKDAADHTFAIKTANWGWQLFGSRQTLFRHPAVLAADAFVIVCTVQAQAQPPAGYWLGMSMPLNGWVPATTVVNGKVVGSGGGLSAWSGGEGSSGGVAGGTAAGGGPKRVVPKSLISGVGALLDDPLYSDVEFIIPNPQCRGQTSSGNEPDKASGSRRIYANKKLLERCDYFRAMFRGGFRENEGSIDEDDYEDDMDGLSDSDGEEEAADQHHGSAPRRSLSPLPPRPTSFHSTRKTSVSGDRPDQEDDEREGDEEDRMVIEEDAPEGSGGTGGDEERTAGTGQTHEAVPESEASSPSVSAAVSTAGGSKREVGTDRPKLTQEGVAAGPKKTKVVVRDAAWSTWWAVLFWLYTDSIYFAPLTSTFTHPSPLATAAGPSRPGSISSLPQPPAHRFRSRSEWIQHWMKTHDIAASPSSTSGDPLGPRPVSAKAVYRLADKLDLPALKLRAFQHIIGDLTSQNVPAEVFSRFSSTFEDVRKVQVAYFLKHWTEIKKSDTMMQIWQQIRHGKHVGFEEVWPLIVGQLDFKPS</sequence>
<feature type="compositionally biased region" description="Polar residues" evidence="1">
    <location>
        <begin position="373"/>
        <end position="383"/>
    </location>
</feature>
<dbReference type="CDD" id="cd00121">
    <property type="entry name" value="MATH"/>
    <property type="match status" value="1"/>
</dbReference>
<feature type="compositionally biased region" description="Acidic residues" evidence="1">
    <location>
        <begin position="328"/>
        <end position="351"/>
    </location>
</feature>
<dbReference type="InterPro" id="IPR002083">
    <property type="entry name" value="MATH/TRAF_dom"/>
</dbReference>
<dbReference type="GeneID" id="77732009"/>
<dbReference type="RefSeq" id="XP_052945239.1">
    <property type="nucleotide sequence ID" value="XM_053092804.1"/>
</dbReference>
<feature type="region of interest" description="Disordered" evidence="1">
    <location>
        <begin position="325"/>
        <end position="470"/>
    </location>
</feature>
<feature type="compositionally biased region" description="Polar residues" evidence="1">
    <location>
        <begin position="13"/>
        <end position="32"/>
    </location>
</feature>
<evidence type="ECO:0000256" key="1">
    <source>
        <dbReference type="SAM" id="MobiDB-lite"/>
    </source>
</evidence>
<protein>
    <recommendedName>
        <fullName evidence="2">MATH domain-containing protein</fullName>
    </recommendedName>
</protein>
<dbReference type="SUPFAM" id="SSF49599">
    <property type="entry name" value="TRAF domain-like"/>
    <property type="match status" value="1"/>
</dbReference>
<proteinExistence type="predicted"/>
<dbReference type="InterPro" id="IPR008974">
    <property type="entry name" value="TRAF-like"/>
</dbReference>
<feature type="compositionally biased region" description="Low complexity" evidence="1">
    <location>
        <begin position="434"/>
        <end position="447"/>
    </location>
</feature>
<evidence type="ECO:0000313" key="3">
    <source>
        <dbReference type="EMBL" id="KAI9635462.1"/>
    </source>
</evidence>
<keyword evidence="4" id="KW-1185">Reference proteome</keyword>
<dbReference type="AlphaFoldDB" id="A0AA38H6G4"/>
<comment type="caution">
    <text evidence="3">The sequence shown here is derived from an EMBL/GenBank/DDBJ whole genome shotgun (WGS) entry which is preliminary data.</text>
</comment>
<dbReference type="Proteomes" id="UP001164286">
    <property type="component" value="Unassembled WGS sequence"/>
</dbReference>
<name>A0AA38H6G4_9TREE</name>
<dbReference type="Gene3D" id="2.60.210.10">
    <property type="entry name" value="Apoptosis, Tumor Necrosis Factor Receptor Associated Protein 2, Chain A"/>
    <property type="match status" value="1"/>
</dbReference>
<evidence type="ECO:0000259" key="2">
    <source>
        <dbReference type="PROSITE" id="PS50144"/>
    </source>
</evidence>
<dbReference type="PANTHER" id="PTHR24413">
    <property type="entry name" value="SPECKLE-TYPE POZ PROTEIN"/>
    <property type="match status" value="1"/>
</dbReference>
<dbReference type="EMBL" id="JAKWFO010000005">
    <property type="protein sequence ID" value="KAI9635462.1"/>
    <property type="molecule type" value="Genomic_DNA"/>
</dbReference>
<dbReference type="PROSITE" id="PS50144">
    <property type="entry name" value="MATH"/>
    <property type="match status" value="1"/>
</dbReference>
<feature type="domain" description="MATH" evidence="2">
    <location>
        <begin position="40"/>
        <end position="188"/>
    </location>
</feature>
<organism evidence="3 4">
    <name type="scientific">Dioszegia hungarica</name>
    <dbReference type="NCBI Taxonomy" id="4972"/>
    <lineage>
        <taxon>Eukaryota</taxon>
        <taxon>Fungi</taxon>
        <taxon>Dikarya</taxon>
        <taxon>Basidiomycota</taxon>
        <taxon>Agaricomycotina</taxon>
        <taxon>Tremellomycetes</taxon>
        <taxon>Tremellales</taxon>
        <taxon>Bulleribasidiaceae</taxon>
        <taxon>Dioszegia</taxon>
    </lineage>
</organism>
<gene>
    <name evidence="3" type="ORF">MKK02DRAFT_44152</name>
</gene>
<dbReference type="Gene3D" id="3.30.710.10">
    <property type="entry name" value="Potassium Channel Kv1.1, Chain A"/>
    <property type="match status" value="1"/>
</dbReference>
<reference evidence="3" key="1">
    <citation type="journal article" date="2022" name="G3 (Bethesda)">
        <title>High quality genome of the basidiomycete yeast Dioszegia hungarica PDD-24b-2 isolated from cloud water.</title>
        <authorList>
            <person name="Jarrige D."/>
            <person name="Haridas S."/>
            <person name="Bleykasten-Grosshans C."/>
            <person name="Joly M."/>
            <person name="Nadalig T."/>
            <person name="Sancelme M."/>
            <person name="Vuilleumier S."/>
            <person name="Grigoriev I.V."/>
            <person name="Amato P."/>
            <person name="Bringel F."/>
        </authorList>
    </citation>
    <scope>NUCLEOTIDE SEQUENCE</scope>
    <source>
        <strain evidence="3">PDD-24b-2</strain>
    </source>
</reference>
<feature type="region of interest" description="Disordered" evidence="1">
    <location>
        <begin position="1"/>
        <end position="32"/>
    </location>
</feature>
<dbReference type="InterPro" id="IPR011333">
    <property type="entry name" value="SKP1/BTB/POZ_sf"/>
</dbReference>
<accession>A0AA38H6G4</accession>
<evidence type="ECO:0000313" key="4">
    <source>
        <dbReference type="Proteomes" id="UP001164286"/>
    </source>
</evidence>